<gene>
    <name evidence="2" type="ORF">G1H10_08030</name>
</gene>
<proteinExistence type="predicted"/>
<name>A0A6L9S4Z7_9ACTN</name>
<dbReference type="EMBL" id="JAAGOA010000004">
    <property type="protein sequence ID" value="NEE00117.1"/>
    <property type="molecule type" value="Genomic_DNA"/>
</dbReference>
<comment type="caution">
    <text evidence="2">The sequence shown here is derived from an EMBL/GenBank/DDBJ whole genome shotgun (WGS) entry which is preliminary data.</text>
</comment>
<accession>A0A6L9S4Z7</accession>
<evidence type="ECO:0000313" key="2">
    <source>
        <dbReference type="EMBL" id="NEE00117.1"/>
    </source>
</evidence>
<sequence>MIAPITGYVDSKTAVCMAYGQDARRQEHDVVHALHAGGDASSTSVPRPIPMAGNKSNGLRMLLNTVQRHARR</sequence>
<keyword evidence="3" id="KW-1185">Reference proteome</keyword>
<evidence type="ECO:0000313" key="3">
    <source>
        <dbReference type="Proteomes" id="UP000475214"/>
    </source>
</evidence>
<protein>
    <submittedName>
        <fullName evidence="2">Uncharacterized protein</fullName>
    </submittedName>
</protein>
<dbReference type="Proteomes" id="UP000475214">
    <property type="component" value="Unassembled WGS sequence"/>
</dbReference>
<feature type="region of interest" description="Disordered" evidence="1">
    <location>
        <begin position="37"/>
        <end position="56"/>
    </location>
</feature>
<organism evidence="2 3">
    <name type="scientific">Phytoactinopolyspora halotolerans</name>
    <dbReference type="NCBI Taxonomy" id="1981512"/>
    <lineage>
        <taxon>Bacteria</taxon>
        <taxon>Bacillati</taxon>
        <taxon>Actinomycetota</taxon>
        <taxon>Actinomycetes</taxon>
        <taxon>Jiangellales</taxon>
        <taxon>Jiangellaceae</taxon>
        <taxon>Phytoactinopolyspora</taxon>
    </lineage>
</organism>
<evidence type="ECO:0000256" key="1">
    <source>
        <dbReference type="SAM" id="MobiDB-lite"/>
    </source>
</evidence>
<dbReference type="AlphaFoldDB" id="A0A6L9S4Z7"/>
<dbReference type="RefSeq" id="WP_163735224.1">
    <property type="nucleotide sequence ID" value="NZ_JAAGOA010000004.1"/>
</dbReference>
<reference evidence="2 3" key="1">
    <citation type="submission" date="2020-02" db="EMBL/GenBank/DDBJ databases">
        <authorList>
            <person name="Li X.-J."/>
            <person name="Han X.-M."/>
        </authorList>
    </citation>
    <scope>NUCLEOTIDE SEQUENCE [LARGE SCALE GENOMIC DNA]</scope>
    <source>
        <strain evidence="2 3">CCTCC AB 2017055</strain>
    </source>
</reference>